<dbReference type="SUPFAM" id="SSF51569">
    <property type="entry name" value="Aldolase"/>
    <property type="match status" value="1"/>
</dbReference>
<dbReference type="Pfam" id="PF08666">
    <property type="entry name" value="SAF"/>
    <property type="match status" value="1"/>
</dbReference>
<gene>
    <name evidence="2" type="ORF">METZ01_LOCUS147134</name>
</gene>
<dbReference type="InterPro" id="IPR006190">
    <property type="entry name" value="SAF_AFP_Neu5Ac"/>
</dbReference>
<evidence type="ECO:0000259" key="1">
    <source>
        <dbReference type="PROSITE" id="PS50844"/>
    </source>
</evidence>
<name>A0A381ZYH8_9ZZZZ</name>
<dbReference type="PROSITE" id="PS50844">
    <property type="entry name" value="AFP_LIKE"/>
    <property type="match status" value="1"/>
</dbReference>
<dbReference type="InterPro" id="IPR013785">
    <property type="entry name" value="Aldolase_TIM"/>
</dbReference>
<protein>
    <recommendedName>
        <fullName evidence="1">AFP-like domain-containing protein</fullName>
    </recommendedName>
</protein>
<dbReference type="Pfam" id="PF03102">
    <property type="entry name" value="NeuB"/>
    <property type="match status" value="1"/>
</dbReference>
<sequence>MNAVKTIQLGKRVIGDGQPCFIVAEAGVNHNGSVAEAKQLIKVASEINADAVKFQKRTVEDILTREALQRPYVGPNSYGATYGEHRQKLELPDVAYQELKQYAEARKIFFLASAWDLKSAEFLDTLGVQAFKIASADVTNLPLLERIAHTRKPVLLSSGMSTLEEIGEALDVIRACHDQIVLLHCVSTYPTEPEDINLRVLRTLRETFDVVVGYSGHEQGIVVSQAAVALGAAVVERHFTLDWTARGPDHEASLQPDGFKKLVTGIRKVEQALGRPEKTILESELTVRHRLAKSIVAGMEIHRGTVISPEMLALKSPGTGLKSSYLNEVIGTVAEQHLKLDELLPLDAIKWKRSH</sequence>
<organism evidence="2">
    <name type="scientific">marine metagenome</name>
    <dbReference type="NCBI Taxonomy" id="408172"/>
    <lineage>
        <taxon>unclassified sequences</taxon>
        <taxon>metagenomes</taxon>
        <taxon>ecological metagenomes</taxon>
    </lineage>
</organism>
<dbReference type="GO" id="GO:0016051">
    <property type="term" value="P:carbohydrate biosynthetic process"/>
    <property type="evidence" value="ECO:0007669"/>
    <property type="project" value="InterPro"/>
</dbReference>
<dbReference type="InterPro" id="IPR057736">
    <property type="entry name" value="SAF_PseI/NeuA/NeuB"/>
</dbReference>
<reference evidence="2" key="1">
    <citation type="submission" date="2018-05" db="EMBL/GenBank/DDBJ databases">
        <authorList>
            <person name="Lanie J.A."/>
            <person name="Ng W.-L."/>
            <person name="Kazmierczak K.M."/>
            <person name="Andrzejewski T.M."/>
            <person name="Davidsen T.M."/>
            <person name="Wayne K.J."/>
            <person name="Tettelin H."/>
            <person name="Glass J.I."/>
            <person name="Rusch D."/>
            <person name="Podicherti R."/>
            <person name="Tsui H.-C.T."/>
            <person name="Winkler M.E."/>
        </authorList>
    </citation>
    <scope>NUCLEOTIDE SEQUENCE</scope>
</reference>
<proteinExistence type="predicted"/>
<accession>A0A381ZYH8</accession>
<dbReference type="Gene3D" id="3.20.20.70">
    <property type="entry name" value="Aldolase class I"/>
    <property type="match status" value="1"/>
</dbReference>
<evidence type="ECO:0000313" key="2">
    <source>
        <dbReference type="EMBL" id="SVA94280.1"/>
    </source>
</evidence>
<dbReference type="Gene3D" id="3.90.1210.10">
    <property type="entry name" value="Antifreeze-like/N-acetylneuraminic acid synthase C-terminal domain"/>
    <property type="match status" value="1"/>
</dbReference>
<dbReference type="EMBL" id="UINC01023164">
    <property type="protein sequence ID" value="SVA94280.1"/>
    <property type="molecule type" value="Genomic_DNA"/>
</dbReference>
<feature type="domain" description="AFP-like" evidence="1">
    <location>
        <begin position="294"/>
        <end position="352"/>
    </location>
</feature>
<dbReference type="CDD" id="cd11615">
    <property type="entry name" value="SAF_NeuB_like"/>
    <property type="match status" value="1"/>
</dbReference>
<dbReference type="SUPFAM" id="SSF51269">
    <property type="entry name" value="AFP III-like domain"/>
    <property type="match status" value="1"/>
</dbReference>
<dbReference type="PANTHER" id="PTHR42966">
    <property type="entry name" value="N-ACETYLNEURAMINATE SYNTHASE"/>
    <property type="match status" value="1"/>
</dbReference>
<dbReference type="GO" id="GO:0047444">
    <property type="term" value="F:N-acylneuraminate-9-phosphate synthase activity"/>
    <property type="evidence" value="ECO:0007669"/>
    <property type="project" value="TreeGrafter"/>
</dbReference>
<dbReference type="InterPro" id="IPR013132">
    <property type="entry name" value="PseI/NeuA/B-like_N"/>
</dbReference>
<dbReference type="InterPro" id="IPR013974">
    <property type="entry name" value="SAF"/>
</dbReference>
<dbReference type="InterPro" id="IPR036732">
    <property type="entry name" value="AFP_Neu5c_C_sf"/>
</dbReference>
<dbReference type="PANTHER" id="PTHR42966:SF1">
    <property type="entry name" value="SIALIC ACID SYNTHASE"/>
    <property type="match status" value="1"/>
</dbReference>
<dbReference type="InterPro" id="IPR051690">
    <property type="entry name" value="PseI-like"/>
</dbReference>
<dbReference type="AlphaFoldDB" id="A0A381ZYH8"/>